<organism evidence="1 2">
    <name type="scientific">Phocaeicola coprophilus</name>
    <dbReference type="NCBI Taxonomy" id="387090"/>
    <lineage>
        <taxon>Bacteria</taxon>
        <taxon>Pseudomonadati</taxon>
        <taxon>Bacteroidota</taxon>
        <taxon>Bacteroidia</taxon>
        <taxon>Bacteroidales</taxon>
        <taxon>Bacteroidaceae</taxon>
        <taxon>Phocaeicola</taxon>
    </lineage>
</organism>
<name>A0A413T577_9BACT</name>
<accession>A0A413T577</accession>
<protein>
    <submittedName>
        <fullName evidence="1">Uncharacterized protein</fullName>
    </submittedName>
</protein>
<dbReference type="EMBL" id="QSFT01000001">
    <property type="protein sequence ID" value="RHA79018.1"/>
    <property type="molecule type" value="Genomic_DNA"/>
</dbReference>
<dbReference type="AlphaFoldDB" id="A0A413T577"/>
<dbReference type="Proteomes" id="UP000283855">
    <property type="component" value="Unassembled WGS sequence"/>
</dbReference>
<dbReference type="PROSITE" id="PS51257">
    <property type="entry name" value="PROKAR_LIPOPROTEIN"/>
    <property type="match status" value="1"/>
</dbReference>
<proteinExistence type="predicted"/>
<dbReference type="RefSeq" id="WP_008142179.1">
    <property type="nucleotide sequence ID" value="NZ_CABJGD010000001.1"/>
</dbReference>
<comment type="caution">
    <text evidence="1">The sequence shown here is derived from an EMBL/GenBank/DDBJ whole genome shotgun (WGS) entry which is preliminary data.</text>
</comment>
<reference evidence="1 2" key="1">
    <citation type="submission" date="2018-08" db="EMBL/GenBank/DDBJ databases">
        <title>A genome reference for cultivated species of the human gut microbiota.</title>
        <authorList>
            <person name="Zou Y."/>
            <person name="Xue W."/>
            <person name="Luo G."/>
        </authorList>
    </citation>
    <scope>NUCLEOTIDE SEQUENCE [LARGE SCALE GENOMIC DNA]</scope>
    <source>
        <strain evidence="1 2">AM42-38</strain>
    </source>
</reference>
<evidence type="ECO:0000313" key="1">
    <source>
        <dbReference type="EMBL" id="RHA79018.1"/>
    </source>
</evidence>
<evidence type="ECO:0000313" key="2">
    <source>
        <dbReference type="Proteomes" id="UP000283855"/>
    </source>
</evidence>
<dbReference type="GeneID" id="78404302"/>
<gene>
    <name evidence="1" type="ORF">DW921_00735</name>
</gene>
<sequence>MGKTVWMGIGMITASLLACQNEELEYYPIEKKHLGEAYTEYVDNNVQSESSGDYIVLNFYPEEITDLSYVTYNESSCSFHIYRGSTNKYVISWDYDTDGSYVEVQYMQNGFWYTINDQQHSGEYTLLANDGMGVRMRIQSGGVTVHRFNIREAGEE</sequence>